<keyword evidence="2" id="KW-1185">Reference proteome</keyword>
<evidence type="ECO:0000313" key="2">
    <source>
        <dbReference type="Proteomes" id="UP001291623"/>
    </source>
</evidence>
<proteinExistence type="predicted"/>
<evidence type="ECO:0000313" key="1">
    <source>
        <dbReference type="EMBL" id="KAK4357677.1"/>
    </source>
</evidence>
<dbReference type="Proteomes" id="UP001291623">
    <property type="component" value="Unassembled WGS sequence"/>
</dbReference>
<protein>
    <submittedName>
        <fullName evidence="1">Uncharacterized protein</fullName>
    </submittedName>
</protein>
<organism evidence="1 2">
    <name type="scientific">Anisodus tanguticus</name>
    <dbReference type="NCBI Taxonomy" id="243964"/>
    <lineage>
        <taxon>Eukaryota</taxon>
        <taxon>Viridiplantae</taxon>
        <taxon>Streptophyta</taxon>
        <taxon>Embryophyta</taxon>
        <taxon>Tracheophyta</taxon>
        <taxon>Spermatophyta</taxon>
        <taxon>Magnoliopsida</taxon>
        <taxon>eudicotyledons</taxon>
        <taxon>Gunneridae</taxon>
        <taxon>Pentapetalae</taxon>
        <taxon>asterids</taxon>
        <taxon>lamiids</taxon>
        <taxon>Solanales</taxon>
        <taxon>Solanaceae</taxon>
        <taxon>Solanoideae</taxon>
        <taxon>Hyoscyameae</taxon>
        <taxon>Anisodus</taxon>
    </lineage>
</organism>
<sequence>MCVSDESSGGVKSKTQPRLGCYHKSSIDSLYPSSSHQFTTAATVTDAYWSKHNELPAWSLPSTRQASTPISHTD</sequence>
<dbReference type="AlphaFoldDB" id="A0AAE1RV87"/>
<comment type="caution">
    <text evidence="1">The sequence shown here is derived from an EMBL/GenBank/DDBJ whole genome shotgun (WGS) entry which is preliminary data.</text>
</comment>
<accession>A0AAE1RV87</accession>
<dbReference type="EMBL" id="JAVYJV010000012">
    <property type="protein sequence ID" value="KAK4357677.1"/>
    <property type="molecule type" value="Genomic_DNA"/>
</dbReference>
<reference evidence="1" key="1">
    <citation type="submission" date="2023-12" db="EMBL/GenBank/DDBJ databases">
        <title>Genome assembly of Anisodus tanguticus.</title>
        <authorList>
            <person name="Wang Y.-J."/>
        </authorList>
    </citation>
    <scope>NUCLEOTIDE SEQUENCE</scope>
    <source>
        <strain evidence="1">KB-2021</strain>
        <tissue evidence="1">Leaf</tissue>
    </source>
</reference>
<name>A0AAE1RV87_9SOLA</name>
<gene>
    <name evidence="1" type="ORF">RND71_023287</name>
</gene>